<organism evidence="9 10">
    <name type="scientific">Microtetraspora glauca</name>
    <dbReference type="NCBI Taxonomy" id="1996"/>
    <lineage>
        <taxon>Bacteria</taxon>
        <taxon>Bacillati</taxon>
        <taxon>Actinomycetota</taxon>
        <taxon>Actinomycetes</taxon>
        <taxon>Streptosporangiales</taxon>
        <taxon>Streptosporangiaceae</taxon>
        <taxon>Microtetraspora</taxon>
    </lineage>
</organism>
<keyword evidence="10" id="KW-1185">Reference proteome</keyword>
<dbReference type="EMBL" id="JBFALK010000012">
    <property type="protein sequence ID" value="MEV0971319.1"/>
    <property type="molecule type" value="Genomic_DNA"/>
</dbReference>
<sequence>MTEALGGTAVFSEGAGEVKGRQAGWGSAVLDRFQNPTQVLATGFGSVVLIGTVLLTLPIATTSGESAGWVSALFTATSAVCVTGLVIVDTGAYWSSFGEGVIAGLVQVGGLGIMMMATLFTMLVSGRMGLRVRLMAQAQTSTLNVADARRVVRNVVIFSLVSEAIVAVILTARLMIKYDESFGEAVYHGVFHAISAFNNAGFALWPDSLMGFVTDPWICLTIAAAVIVGGLGFPVMFELLRSWRRPSRWSVLTRVSVVVTVLLLSSGTLVFLMTEWRNPGTMGALDDSEKLLASFFTAVMPRSSGFNSIDVSQMAPSSWLATDILMFIGAGSAGTGGGIKVTTFGLLAFVIWAELRGESRVNVGHRRLTESAQRQAVAISALGVALVAVSTYVLLVLTPHSLDKVLFEAVSAFSTTGLSTGITADVPPAGHLLLVVLMFIGRIGPLTLGSALALKERTRRYELPEERVIVG</sequence>
<evidence type="ECO:0000256" key="4">
    <source>
        <dbReference type="ARBA" id="ARBA00022692"/>
    </source>
</evidence>
<keyword evidence="6" id="KW-0406">Ion transport</keyword>
<feature type="transmembrane region" description="Helical" evidence="8">
    <location>
        <begin position="432"/>
        <end position="454"/>
    </location>
</feature>
<comment type="subcellular location">
    <subcellularLocation>
        <location evidence="1">Cell membrane</location>
        <topology evidence="1">Multi-pass membrane protein</topology>
    </subcellularLocation>
</comment>
<feature type="transmembrane region" description="Helical" evidence="8">
    <location>
        <begin position="66"/>
        <end position="88"/>
    </location>
</feature>
<feature type="transmembrane region" description="Helical" evidence="8">
    <location>
        <begin position="376"/>
        <end position="397"/>
    </location>
</feature>
<keyword evidence="2" id="KW-0813">Transport</keyword>
<evidence type="ECO:0000256" key="5">
    <source>
        <dbReference type="ARBA" id="ARBA00022989"/>
    </source>
</evidence>
<evidence type="ECO:0000256" key="1">
    <source>
        <dbReference type="ARBA" id="ARBA00004651"/>
    </source>
</evidence>
<gene>
    <name evidence="9" type="ORF">AB0I59_22045</name>
</gene>
<proteinExistence type="predicted"/>
<keyword evidence="5 8" id="KW-1133">Transmembrane helix</keyword>
<protein>
    <submittedName>
        <fullName evidence="9">Potassium transporter TrkG</fullName>
    </submittedName>
</protein>
<evidence type="ECO:0000256" key="7">
    <source>
        <dbReference type="ARBA" id="ARBA00023136"/>
    </source>
</evidence>
<dbReference type="Pfam" id="PF02386">
    <property type="entry name" value="TrkH"/>
    <property type="match status" value="1"/>
</dbReference>
<evidence type="ECO:0000256" key="6">
    <source>
        <dbReference type="ARBA" id="ARBA00023065"/>
    </source>
</evidence>
<dbReference type="PANTHER" id="PTHR32024:SF1">
    <property type="entry name" value="KTR SYSTEM POTASSIUM UPTAKE PROTEIN B"/>
    <property type="match status" value="1"/>
</dbReference>
<feature type="transmembrane region" description="Helical" evidence="8">
    <location>
        <begin position="39"/>
        <end position="60"/>
    </location>
</feature>
<dbReference type="InterPro" id="IPR003445">
    <property type="entry name" value="Cat_transpt"/>
</dbReference>
<evidence type="ECO:0000313" key="9">
    <source>
        <dbReference type="EMBL" id="MEV0971319.1"/>
    </source>
</evidence>
<dbReference type="Proteomes" id="UP001551675">
    <property type="component" value="Unassembled WGS sequence"/>
</dbReference>
<dbReference type="PANTHER" id="PTHR32024">
    <property type="entry name" value="TRK SYSTEM POTASSIUM UPTAKE PROTEIN TRKG-RELATED"/>
    <property type="match status" value="1"/>
</dbReference>
<keyword evidence="7 8" id="KW-0472">Membrane</keyword>
<feature type="transmembrane region" description="Helical" evidence="8">
    <location>
        <begin position="100"/>
        <end position="124"/>
    </location>
</feature>
<evidence type="ECO:0000256" key="2">
    <source>
        <dbReference type="ARBA" id="ARBA00022448"/>
    </source>
</evidence>
<feature type="transmembrane region" description="Helical" evidence="8">
    <location>
        <begin position="251"/>
        <end position="273"/>
    </location>
</feature>
<feature type="transmembrane region" description="Helical" evidence="8">
    <location>
        <begin position="155"/>
        <end position="176"/>
    </location>
</feature>
<feature type="transmembrane region" description="Helical" evidence="8">
    <location>
        <begin position="324"/>
        <end position="355"/>
    </location>
</feature>
<reference evidence="9 10" key="1">
    <citation type="submission" date="2024-06" db="EMBL/GenBank/DDBJ databases">
        <title>The Natural Products Discovery Center: Release of the First 8490 Sequenced Strains for Exploring Actinobacteria Biosynthetic Diversity.</title>
        <authorList>
            <person name="Kalkreuter E."/>
            <person name="Kautsar S.A."/>
            <person name="Yang D."/>
            <person name="Bader C.D."/>
            <person name="Teijaro C.N."/>
            <person name="Fluegel L."/>
            <person name="Davis C.M."/>
            <person name="Simpson J.R."/>
            <person name="Lauterbach L."/>
            <person name="Steele A.D."/>
            <person name="Gui C."/>
            <person name="Meng S."/>
            <person name="Li G."/>
            <person name="Viehrig K."/>
            <person name="Ye F."/>
            <person name="Su P."/>
            <person name="Kiefer A.F."/>
            <person name="Nichols A."/>
            <person name="Cepeda A.J."/>
            <person name="Yan W."/>
            <person name="Fan B."/>
            <person name="Jiang Y."/>
            <person name="Adhikari A."/>
            <person name="Zheng C.-J."/>
            <person name="Schuster L."/>
            <person name="Cowan T.M."/>
            <person name="Smanski M.J."/>
            <person name="Chevrette M.G."/>
            <person name="De Carvalho L.P.S."/>
            <person name="Shen B."/>
        </authorList>
    </citation>
    <scope>NUCLEOTIDE SEQUENCE [LARGE SCALE GENOMIC DNA]</scope>
    <source>
        <strain evidence="9 10">NPDC050100</strain>
    </source>
</reference>
<evidence type="ECO:0000313" key="10">
    <source>
        <dbReference type="Proteomes" id="UP001551675"/>
    </source>
</evidence>
<evidence type="ECO:0000256" key="3">
    <source>
        <dbReference type="ARBA" id="ARBA00022475"/>
    </source>
</evidence>
<keyword evidence="3" id="KW-1003">Cell membrane</keyword>
<name>A0ABV3GI74_MICGL</name>
<keyword evidence="4 8" id="KW-0812">Transmembrane</keyword>
<evidence type="ECO:0000256" key="8">
    <source>
        <dbReference type="SAM" id="Phobius"/>
    </source>
</evidence>
<accession>A0ABV3GI74</accession>
<comment type="caution">
    <text evidence="9">The sequence shown here is derived from an EMBL/GenBank/DDBJ whole genome shotgun (WGS) entry which is preliminary data.</text>
</comment>
<feature type="transmembrane region" description="Helical" evidence="8">
    <location>
        <begin position="217"/>
        <end position="239"/>
    </location>
</feature>